<accession>A0A8E6B6F1</accession>
<dbReference type="Pfam" id="PF01061">
    <property type="entry name" value="ABC2_membrane"/>
    <property type="match status" value="1"/>
</dbReference>
<reference evidence="11" key="1">
    <citation type="submission" date="2021-05" db="EMBL/GenBank/DDBJ databases">
        <title>Complete genome sequence of the cellulolytic planctomycete Telmatocola sphagniphila SP2T and characterization of the first cellulase from planctomycetes.</title>
        <authorList>
            <person name="Rakitin A.L."/>
            <person name="Beletsky A.V."/>
            <person name="Naumoff D.G."/>
            <person name="Kulichevskaya I.S."/>
            <person name="Mardanov A.V."/>
            <person name="Ravin N.V."/>
            <person name="Dedysh S.N."/>
        </authorList>
    </citation>
    <scope>NUCLEOTIDE SEQUENCE</scope>
    <source>
        <strain evidence="11">SP2T</strain>
    </source>
</reference>
<feature type="transmembrane region" description="Helical" evidence="9">
    <location>
        <begin position="114"/>
        <end position="135"/>
    </location>
</feature>
<keyword evidence="12" id="KW-1185">Reference proteome</keyword>
<evidence type="ECO:0000256" key="8">
    <source>
        <dbReference type="ARBA" id="ARBA00023136"/>
    </source>
</evidence>
<dbReference type="RefSeq" id="WP_213497845.1">
    <property type="nucleotide sequence ID" value="NZ_CP074694.1"/>
</dbReference>
<dbReference type="KEGG" id="tsph:KIH39_03290"/>
<dbReference type="EMBL" id="CP074694">
    <property type="protein sequence ID" value="QVL32955.1"/>
    <property type="molecule type" value="Genomic_DNA"/>
</dbReference>
<name>A0A8E6B6F1_9BACT</name>
<dbReference type="InterPro" id="IPR013525">
    <property type="entry name" value="ABC2_TM"/>
</dbReference>
<evidence type="ECO:0000256" key="4">
    <source>
        <dbReference type="ARBA" id="ARBA00022475"/>
    </source>
</evidence>
<keyword evidence="7" id="KW-0762">Sugar transport</keyword>
<evidence type="ECO:0000256" key="6">
    <source>
        <dbReference type="ARBA" id="ARBA00022989"/>
    </source>
</evidence>
<evidence type="ECO:0000313" key="11">
    <source>
        <dbReference type="EMBL" id="QVL32955.1"/>
    </source>
</evidence>
<evidence type="ECO:0000256" key="9">
    <source>
        <dbReference type="RuleBase" id="RU361157"/>
    </source>
</evidence>
<evidence type="ECO:0000256" key="2">
    <source>
        <dbReference type="ARBA" id="ARBA00007783"/>
    </source>
</evidence>
<dbReference type="AlphaFoldDB" id="A0A8E6B6F1"/>
<organism evidence="11 12">
    <name type="scientific">Telmatocola sphagniphila</name>
    <dbReference type="NCBI Taxonomy" id="1123043"/>
    <lineage>
        <taxon>Bacteria</taxon>
        <taxon>Pseudomonadati</taxon>
        <taxon>Planctomycetota</taxon>
        <taxon>Planctomycetia</taxon>
        <taxon>Gemmatales</taxon>
        <taxon>Gemmataceae</taxon>
    </lineage>
</organism>
<dbReference type="GO" id="GO:0015920">
    <property type="term" value="P:lipopolysaccharide transport"/>
    <property type="evidence" value="ECO:0007669"/>
    <property type="project" value="TreeGrafter"/>
</dbReference>
<evidence type="ECO:0000256" key="5">
    <source>
        <dbReference type="ARBA" id="ARBA00022692"/>
    </source>
</evidence>
<dbReference type="GO" id="GO:0005886">
    <property type="term" value="C:plasma membrane"/>
    <property type="evidence" value="ECO:0007669"/>
    <property type="project" value="UniProtKB-SubCell"/>
</dbReference>
<keyword evidence="6 9" id="KW-1133">Transmembrane helix</keyword>
<dbReference type="InterPro" id="IPR047817">
    <property type="entry name" value="ABC2_TM_bact-type"/>
</dbReference>
<dbReference type="PANTHER" id="PTHR30413">
    <property type="entry name" value="INNER MEMBRANE TRANSPORT PERMEASE"/>
    <property type="match status" value="1"/>
</dbReference>
<dbReference type="PANTHER" id="PTHR30413:SF10">
    <property type="entry name" value="CAPSULE POLYSACCHARIDE EXPORT INNER-MEMBRANE PROTEIN CTRC"/>
    <property type="match status" value="1"/>
</dbReference>
<evidence type="ECO:0000256" key="1">
    <source>
        <dbReference type="ARBA" id="ARBA00004651"/>
    </source>
</evidence>
<comment type="subcellular location">
    <subcellularLocation>
        <location evidence="1 9">Cell membrane</location>
        <topology evidence="1 9">Multi-pass membrane protein</topology>
    </subcellularLocation>
</comment>
<keyword evidence="5 9" id="KW-0812">Transmembrane</keyword>
<evidence type="ECO:0000259" key="10">
    <source>
        <dbReference type="PROSITE" id="PS51012"/>
    </source>
</evidence>
<protein>
    <recommendedName>
        <fullName evidence="9">Transport permease protein</fullName>
    </recommendedName>
</protein>
<dbReference type="PROSITE" id="PS51012">
    <property type="entry name" value="ABC_TM2"/>
    <property type="match status" value="1"/>
</dbReference>
<feature type="transmembrane region" description="Helical" evidence="9">
    <location>
        <begin position="181"/>
        <end position="197"/>
    </location>
</feature>
<feature type="domain" description="ABC transmembrane type-2" evidence="10">
    <location>
        <begin position="35"/>
        <end position="263"/>
    </location>
</feature>
<feature type="transmembrane region" description="Helical" evidence="9">
    <location>
        <begin position="235"/>
        <end position="256"/>
    </location>
</feature>
<proteinExistence type="inferred from homology"/>
<feature type="transmembrane region" description="Helical" evidence="9">
    <location>
        <begin position="147"/>
        <end position="174"/>
    </location>
</feature>
<feature type="transmembrane region" description="Helical" evidence="9">
    <location>
        <begin position="33"/>
        <end position="59"/>
    </location>
</feature>
<evidence type="ECO:0000256" key="7">
    <source>
        <dbReference type="ARBA" id="ARBA00023047"/>
    </source>
</evidence>
<gene>
    <name evidence="11" type="ORF">KIH39_03290</name>
</gene>
<comment type="similarity">
    <text evidence="2 9">Belongs to the ABC-2 integral membrane protein family.</text>
</comment>
<keyword evidence="8 9" id="KW-0472">Membrane</keyword>
<dbReference type="GO" id="GO:0140359">
    <property type="term" value="F:ABC-type transporter activity"/>
    <property type="evidence" value="ECO:0007669"/>
    <property type="project" value="InterPro"/>
</dbReference>
<evidence type="ECO:0000313" key="12">
    <source>
        <dbReference type="Proteomes" id="UP000676194"/>
    </source>
</evidence>
<evidence type="ECO:0000256" key="3">
    <source>
        <dbReference type="ARBA" id="ARBA00022448"/>
    </source>
</evidence>
<sequence length="267" mass="30863">MQPMRTQVSTIWQFRHFWMSLVRLDLRLRYRRSVLGIGWSLLNPILMTVVFCVVFNKMLDRHDWKVAAPRYLAALTIWEFISVSTLTACQTFFRNEAYIRQCPLPLVIYTLRSVLGATIHFLIAIVVTIGSIVLLTPDQWKSPIYTFWAVLPSLILLFIFCWAISVIAAFLNVMFQDTQQLAEVFFRIFFFLTPIMYETSDMRKQGLDLIADYSPAVIFIELIRTPLCTGVLPDLMLYGKAMVAVALFSAIALTMISKLEKKLIFHL</sequence>
<keyword evidence="7" id="KW-0625">Polysaccharide transport</keyword>
<keyword evidence="3 9" id="KW-0813">Transport</keyword>
<dbReference type="GO" id="GO:0015774">
    <property type="term" value="P:polysaccharide transport"/>
    <property type="evidence" value="ECO:0007669"/>
    <property type="project" value="UniProtKB-KW"/>
</dbReference>
<keyword evidence="4 9" id="KW-1003">Cell membrane</keyword>
<feature type="transmembrane region" description="Helical" evidence="9">
    <location>
        <begin position="71"/>
        <end position="93"/>
    </location>
</feature>
<dbReference type="Proteomes" id="UP000676194">
    <property type="component" value="Chromosome"/>
</dbReference>